<keyword evidence="4" id="KW-1185">Reference proteome</keyword>
<organism evidence="3 4">
    <name type="scientific">Actinacidiphila cocklensis</name>
    <dbReference type="NCBI Taxonomy" id="887465"/>
    <lineage>
        <taxon>Bacteria</taxon>
        <taxon>Bacillati</taxon>
        <taxon>Actinomycetota</taxon>
        <taxon>Actinomycetes</taxon>
        <taxon>Kitasatosporales</taxon>
        <taxon>Streptomycetaceae</taxon>
        <taxon>Actinacidiphila</taxon>
    </lineage>
</organism>
<evidence type="ECO:0000256" key="1">
    <source>
        <dbReference type="SAM" id="MobiDB-lite"/>
    </source>
</evidence>
<feature type="compositionally biased region" description="Basic and acidic residues" evidence="1">
    <location>
        <begin position="177"/>
        <end position="194"/>
    </location>
</feature>
<dbReference type="AlphaFoldDB" id="A0A9W4DT22"/>
<evidence type="ECO:0000313" key="4">
    <source>
        <dbReference type="Proteomes" id="UP001152519"/>
    </source>
</evidence>
<dbReference type="PANTHER" id="PTHR23026">
    <property type="entry name" value="NADPH NITROREDUCTASE"/>
    <property type="match status" value="1"/>
</dbReference>
<dbReference type="InterPro" id="IPR050627">
    <property type="entry name" value="Nitroreductase/BluB"/>
</dbReference>
<comment type="caution">
    <text evidence="3">The sequence shown here is derived from an EMBL/GenBank/DDBJ whole genome shotgun (WGS) entry which is preliminary data.</text>
</comment>
<name>A0A9W4DT22_9ACTN</name>
<feature type="region of interest" description="Disordered" evidence="1">
    <location>
        <begin position="177"/>
        <end position="206"/>
    </location>
</feature>
<accession>A0A9W4DT22</accession>
<dbReference type="EMBL" id="CAJSLV010000081">
    <property type="protein sequence ID" value="CAG6397212.1"/>
    <property type="molecule type" value="Genomic_DNA"/>
</dbReference>
<dbReference type="InterPro" id="IPR029479">
    <property type="entry name" value="Nitroreductase"/>
</dbReference>
<proteinExistence type="predicted"/>
<feature type="region of interest" description="Disordered" evidence="1">
    <location>
        <begin position="305"/>
        <end position="329"/>
    </location>
</feature>
<dbReference type="Gene3D" id="3.40.109.10">
    <property type="entry name" value="NADH Oxidase"/>
    <property type="match status" value="2"/>
</dbReference>
<gene>
    <name evidence="3" type="ORF">SCOCK_50261</name>
</gene>
<dbReference type="RefSeq" id="WP_251496789.1">
    <property type="nucleotide sequence ID" value="NZ_CAJSLV010000081.1"/>
</dbReference>
<feature type="domain" description="Nitroreductase" evidence="2">
    <location>
        <begin position="122"/>
        <end position="278"/>
    </location>
</feature>
<dbReference type="PANTHER" id="PTHR23026:SF123">
    <property type="entry name" value="NAD(P)H NITROREDUCTASE RV3131-RELATED"/>
    <property type="match status" value="1"/>
</dbReference>
<dbReference type="GO" id="GO:0016491">
    <property type="term" value="F:oxidoreductase activity"/>
    <property type="evidence" value="ECO:0007669"/>
    <property type="project" value="InterPro"/>
</dbReference>
<sequence>MQTTTLDAATLETLIRAAVAAPSLHNTQPWRYRLDPDTSTIEVRAAPERALREADPQGRALHISVGAAVFNLRVAVRHFGWEPVIRLLPRPSEPDHLVSVRLAGAPRTARHLDEDFYDALWRRHSSRVPFSGRQVPADVLSEIAQAADAEGARLRLPEPGETSRILQLTAEAERFAVSDPKHRTESRSWVRDGAQDGLPGAVLGPQDANARLPVRDFSALRPADQQPSTRFEQHPVIAVLTTTHDHHADWLRAGQALERALLVATVHGVRASLLHQGLEWPDIRWALRDPRGGGRHVQMLIRLGYGPEGPASPRRPVRDVLEDVEPGPD</sequence>
<evidence type="ECO:0000313" key="3">
    <source>
        <dbReference type="EMBL" id="CAG6397212.1"/>
    </source>
</evidence>
<dbReference type="NCBIfam" id="NF047509">
    <property type="entry name" value="Rv3131_FMN_oxido"/>
    <property type="match status" value="1"/>
</dbReference>
<dbReference type="Pfam" id="PF00881">
    <property type="entry name" value="Nitroreductase"/>
    <property type="match status" value="1"/>
</dbReference>
<reference evidence="3" key="1">
    <citation type="submission" date="2021-05" db="EMBL/GenBank/DDBJ databases">
        <authorList>
            <person name="Arsene-Ploetze F."/>
        </authorList>
    </citation>
    <scope>NUCLEOTIDE SEQUENCE</scope>
    <source>
        <strain evidence="3">DSM 42138</strain>
    </source>
</reference>
<protein>
    <recommendedName>
        <fullName evidence="2">Nitroreductase domain-containing protein</fullName>
    </recommendedName>
</protein>
<dbReference type="InterPro" id="IPR000415">
    <property type="entry name" value="Nitroreductase-like"/>
</dbReference>
<dbReference type="Proteomes" id="UP001152519">
    <property type="component" value="Unassembled WGS sequence"/>
</dbReference>
<dbReference type="SUPFAM" id="SSF55469">
    <property type="entry name" value="FMN-dependent nitroreductase-like"/>
    <property type="match status" value="2"/>
</dbReference>
<evidence type="ECO:0000259" key="2">
    <source>
        <dbReference type="Pfam" id="PF00881"/>
    </source>
</evidence>